<evidence type="ECO:0000256" key="1">
    <source>
        <dbReference type="ARBA" id="ARBA00004389"/>
    </source>
</evidence>
<dbReference type="Gene3D" id="3.90.550.10">
    <property type="entry name" value="Spore Coat Polysaccharide Biosynthesis Protein SpsA, Chain A"/>
    <property type="match status" value="1"/>
</dbReference>
<evidence type="ECO:0000256" key="9">
    <source>
        <dbReference type="ARBA" id="ARBA00022968"/>
    </source>
</evidence>
<protein>
    <recommendedName>
        <fullName evidence="4">dolichyl-phosphate beta-glucosyltransferase</fullName>
        <ecNumber evidence="4">2.4.1.117</ecNumber>
    </recommendedName>
</protein>
<proteinExistence type="inferred from homology"/>
<dbReference type="InterPro" id="IPR001173">
    <property type="entry name" value="Glyco_trans_2-like"/>
</dbReference>
<feature type="domain" description="Glycosyltransferase 2-like" evidence="13">
    <location>
        <begin position="6"/>
        <end position="174"/>
    </location>
</feature>
<dbReference type="InterPro" id="IPR029044">
    <property type="entry name" value="Nucleotide-diphossugar_trans"/>
</dbReference>
<keyword evidence="8" id="KW-0256">Endoplasmic reticulum</keyword>
<evidence type="ECO:0000256" key="8">
    <source>
        <dbReference type="ARBA" id="ARBA00022824"/>
    </source>
</evidence>
<dbReference type="SUPFAM" id="SSF53448">
    <property type="entry name" value="Nucleotide-diphospho-sugar transferases"/>
    <property type="match status" value="1"/>
</dbReference>
<comment type="catalytic activity">
    <reaction evidence="12">
        <text>a di-trans,poly-cis-dolichyl phosphate + UDP-alpha-D-glucose = a di-trans,poly-cis-dolichyl beta-D-glucosyl phosphate + UDP</text>
        <dbReference type="Rhea" id="RHEA:15401"/>
        <dbReference type="Rhea" id="RHEA-COMP:19498"/>
        <dbReference type="Rhea" id="RHEA-COMP:19502"/>
        <dbReference type="ChEBI" id="CHEBI:57525"/>
        <dbReference type="ChEBI" id="CHEBI:57683"/>
        <dbReference type="ChEBI" id="CHEBI:58223"/>
        <dbReference type="ChEBI" id="CHEBI:58885"/>
        <dbReference type="EC" id="2.4.1.117"/>
    </reaction>
    <physiologicalReaction direction="left-to-right" evidence="12">
        <dbReference type="Rhea" id="RHEA:15402"/>
    </physiologicalReaction>
</comment>
<dbReference type="CDD" id="cd04188">
    <property type="entry name" value="DPG_synthase"/>
    <property type="match status" value="1"/>
</dbReference>
<evidence type="ECO:0000256" key="11">
    <source>
        <dbReference type="ARBA" id="ARBA00023136"/>
    </source>
</evidence>
<keyword evidence="5" id="KW-0328">Glycosyltransferase</keyword>
<evidence type="ECO:0000256" key="3">
    <source>
        <dbReference type="ARBA" id="ARBA00006739"/>
    </source>
</evidence>
<gene>
    <name evidence="14" type="ORF">COS59_01895</name>
</gene>
<dbReference type="EC" id="2.4.1.117" evidence="4"/>
<keyword evidence="7" id="KW-0812">Transmembrane</keyword>
<evidence type="ECO:0000256" key="6">
    <source>
        <dbReference type="ARBA" id="ARBA00022679"/>
    </source>
</evidence>
<dbReference type="PANTHER" id="PTHR10859">
    <property type="entry name" value="GLYCOSYL TRANSFERASE"/>
    <property type="match status" value="1"/>
</dbReference>
<accession>A0A2M7B7H0</accession>
<evidence type="ECO:0000256" key="7">
    <source>
        <dbReference type="ARBA" id="ARBA00022692"/>
    </source>
</evidence>
<dbReference type="Proteomes" id="UP000230131">
    <property type="component" value="Unassembled WGS sequence"/>
</dbReference>
<evidence type="ECO:0000259" key="13">
    <source>
        <dbReference type="Pfam" id="PF00535"/>
    </source>
</evidence>
<dbReference type="PANTHER" id="PTHR10859:SF91">
    <property type="entry name" value="DOLICHYL-PHOSPHATE BETA-GLUCOSYLTRANSFERASE"/>
    <property type="match status" value="1"/>
</dbReference>
<dbReference type="EMBL" id="PEVH01000059">
    <property type="protein sequence ID" value="PIU99038.1"/>
    <property type="molecule type" value="Genomic_DNA"/>
</dbReference>
<reference evidence="15" key="1">
    <citation type="submission" date="2017-09" db="EMBL/GenBank/DDBJ databases">
        <title>Depth-based differentiation of microbial function through sediment-hosted aquifers and enrichment of novel symbionts in the deep terrestrial subsurface.</title>
        <authorList>
            <person name="Probst A.J."/>
            <person name="Ladd B."/>
            <person name="Jarett J.K."/>
            <person name="Geller-Mcgrath D.E."/>
            <person name="Sieber C.M.K."/>
            <person name="Emerson J.B."/>
            <person name="Anantharaman K."/>
            <person name="Thomas B.C."/>
            <person name="Malmstrom R."/>
            <person name="Stieglmeier M."/>
            <person name="Klingl A."/>
            <person name="Woyke T."/>
            <person name="Ryan C.M."/>
            <person name="Banfield J.F."/>
        </authorList>
    </citation>
    <scope>NUCLEOTIDE SEQUENCE [LARGE SCALE GENOMIC DNA]</scope>
</reference>
<dbReference type="AlphaFoldDB" id="A0A2M7B7H0"/>
<keyword evidence="10" id="KW-1133">Transmembrane helix</keyword>
<dbReference type="GO" id="GO:0006487">
    <property type="term" value="P:protein N-linked glycosylation"/>
    <property type="evidence" value="ECO:0007669"/>
    <property type="project" value="TreeGrafter"/>
</dbReference>
<keyword evidence="11" id="KW-0472">Membrane</keyword>
<keyword evidence="6" id="KW-0808">Transferase</keyword>
<evidence type="ECO:0000313" key="14">
    <source>
        <dbReference type="EMBL" id="PIU99038.1"/>
    </source>
</evidence>
<keyword evidence="9" id="KW-0735">Signal-anchor</keyword>
<comment type="pathway">
    <text evidence="2">Protein modification; protein glycosylation.</text>
</comment>
<evidence type="ECO:0000256" key="4">
    <source>
        <dbReference type="ARBA" id="ARBA00012583"/>
    </source>
</evidence>
<evidence type="ECO:0000256" key="12">
    <source>
        <dbReference type="ARBA" id="ARBA00045097"/>
    </source>
</evidence>
<evidence type="ECO:0000256" key="2">
    <source>
        <dbReference type="ARBA" id="ARBA00004922"/>
    </source>
</evidence>
<dbReference type="InterPro" id="IPR035518">
    <property type="entry name" value="DPG_synthase"/>
</dbReference>
<evidence type="ECO:0000313" key="15">
    <source>
        <dbReference type="Proteomes" id="UP000230131"/>
    </source>
</evidence>
<comment type="subcellular location">
    <subcellularLocation>
        <location evidence="1">Endoplasmic reticulum membrane</location>
        <topology evidence="1">Single-pass membrane protein</topology>
    </subcellularLocation>
</comment>
<evidence type="ECO:0000256" key="10">
    <source>
        <dbReference type="ARBA" id="ARBA00022989"/>
    </source>
</evidence>
<name>A0A2M7B7H0_9BACT</name>
<sequence>MKPYLSIIIPAYNEAKRLPQTLVDIDYRLQDVDFSYEIIVVDDGSKDATVEAAKKFSELIRNLRIITNEENKGKGSVVKQGMLEARGHIRLFTDADNSTSIDQFRKMIPYFKEGYDVVFGSRGIKGAKLEPPQPFYKRFLGNIGNLIIQILLLPGIKDTQCGFKAFTEETAQKIFSLTRINRWAFDVEVLALAKNLGYKIKETPIIWKNDPESKVKLLSYLQVLIEVLKIRVWLWKNAY</sequence>
<evidence type="ECO:0000256" key="5">
    <source>
        <dbReference type="ARBA" id="ARBA00022676"/>
    </source>
</evidence>
<comment type="caution">
    <text evidence="14">The sequence shown here is derived from an EMBL/GenBank/DDBJ whole genome shotgun (WGS) entry which is preliminary data.</text>
</comment>
<comment type="similarity">
    <text evidence="3">Belongs to the glycosyltransferase 2 family.</text>
</comment>
<dbReference type="GO" id="GO:0004581">
    <property type="term" value="F:dolichyl-phosphate beta-glucosyltransferase activity"/>
    <property type="evidence" value="ECO:0007669"/>
    <property type="project" value="UniProtKB-EC"/>
</dbReference>
<dbReference type="Pfam" id="PF00535">
    <property type="entry name" value="Glycos_transf_2"/>
    <property type="match status" value="1"/>
</dbReference>
<organism evidence="14 15">
    <name type="scientific">Candidatus Wolfebacteria bacterium CG03_land_8_20_14_0_80_36_15</name>
    <dbReference type="NCBI Taxonomy" id="1975067"/>
    <lineage>
        <taxon>Bacteria</taxon>
        <taxon>Candidatus Wolfeibacteriota</taxon>
    </lineage>
</organism>